<keyword evidence="1" id="KW-0812">Transmembrane</keyword>
<evidence type="ECO:0000313" key="2">
    <source>
        <dbReference type="EMBL" id="STR00785.1"/>
    </source>
</evidence>
<sequence length="196" mass="21760">MQLTETLALADLTAVISVGIAAIVAVTGYQNTRHSARQTFDNFTLRFIETENADPHLYAGRQWLVENSADPQRDFALYADIGRFFAQHGQAEGITLTRGADGLVASYTVADDPAAQQTLQSWLKGREHIRAVVESRNTAAEAVLNGLLEENAYRLVRRRAVLADFRMLADYTAARRAGDAGYAEAFVRLAQRWEKE</sequence>
<keyword evidence="3" id="KW-1185">Reference proteome</keyword>
<feature type="transmembrane region" description="Helical" evidence="1">
    <location>
        <begin position="6"/>
        <end position="29"/>
    </location>
</feature>
<evidence type="ECO:0008006" key="4">
    <source>
        <dbReference type="Google" id="ProtNLM"/>
    </source>
</evidence>
<protein>
    <recommendedName>
        <fullName evidence="4">DUF4760 domain-containing protein</fullName>
    </recommendedName>
</protein>
<keyword evidence="1" id="KW-1133">Transmembrane helix</keyword>
<evidence type="ECO:0000313" key="3">
    <source>
        <dbReference type="Proteomes" id="UP000254293"/>
    </source>
</evidence>
<dbReference type="Pfam" id="PF15956">
    <property type="entry name" value="DUF4760"/>
    <property type="match status" value="1"/>
</dbReference>
<gene>
    <name evidence="2" type="ORF">NCTC13336_01007</name>
</gene>
<accession>A0A377R186</accession>
<name>A0A377R186_9NEIS</name>
<dbReference type="OrthoDB" id="9955287at2"/>
<evidence type="ECO:0000256" key="1">
    <source>
        <dbReference type="SAM" id="Phobius"/>
    </source>
</evidence>
<dbReference type="EMBL" id="UGJJ01000001">
    <property type="protein sequence ID" value="STR00785.1"/>
    <property type="molecule type" value="Genomic_DNA"/>
</dbReference>
<keyword evidence="1" id="KW-0472">Membrane</keyword>
<proteinExistence type="predicted"/>
<organism evidence="2 3">
    <name type="scientific">Kingella potus</name>
    <dbReference type="NCBI Taxonomy" id="265175"/>
    <lineage>
        <taxon>Bacteria</taxon>
        <taxon>Pseudomonadati</taxon>
        <taxon>Pseudomonadota</taxon>
        <taxon>Betaproteobacteria</taxon>
        <taxon>Neisseriales</taxon>
        <taxon>Neisseriaceae</taxon>
        <taxon>Kingella</taxon>
    </lineage>
</organism>
<reference evidence="2 3" key="1">
    <citation type="submission" date="2018-06" db="EMBL/GenBank/DDBJ databases">
        <authorList>
            <consortium name="Pathogen Informatics"/>
            <person name="Doyle S."/>
        </authorList>
    </citation>
    <scope>NUCLEOTIDE SEQUENCE [LARGE SCALE GENOMIC DNA]</scope>
    <source>
        <strain evidence="2 3">NCTC13336</strain>
    </source>
</reference>
<dbReference type="RefSeq" id="WP_115308013.1">
    <property type="nucleotide sequence ID" value="NZ_UGJJ01000001.1"/>
</dbReference>
<dbReference type="AlphaFoldDB" id="A0A377R186"/>
<dbReference type="InterPro" id="IPR031876">
    <property type="entry name" value="DUF4760"/>
</dbReference>
<dbReference type="Proteomes" id="UP000254293">
    <property type="component" value="Unassembled WGS sequence"/>
</dbReference>